<feature type="domain" description="Solute-binding protein family 3/N-terminal" evidence="2">
    <location>
        <begin position="45"/>
        <end position="274"/>
    </location>
</feature>
<keyword evidence="1" id="KW-0732">Signal</keyword>
<dbReference type="InterPro" id="IPR001638">
    <property type="entry name" value="Solute-binding_3/MltF_N"/>
</dbReference>
<dbReference type="Gene3D" id="3.40.190.10">
    <property type="entry name" value="Periplasmic binding protein-like II"/>
    <property type="match status" value="2"/>
</dbReference>
<name>A0A2N8L373_9BURK</name>
<reference evidence="3 4" key="1">
    <citation type="submission" date="2018-01" db="EMBL/GenBank/DDBJ databases">
        <title>Draft genome sequence of Paucibacter aquatile CR182 isolated from freshwater of the Nakdong River.</title>
        <authorList>
            <person name="Choi A."/>
            <person name="Chung E.J."/>
        </authorList>
    </citation>
    <scope>NUCLEOTIDE SEQUENCE [LARGE SCALE GENOMIC DNA]</scope>
    <source>
        <strain evidence="3 4">CR182</strain>
    </source>
</reference>
<accession>A0A2N8L373</accession>
<dbReference type="OrthoDB" id="7677520at2"/>
<evidence type="ECO:0000313" key="3">
    <source>
        <dbReference type="EMBL" id="PND40147.1"/>
    </source>
</evidence>
<comment type="caution">
    <text evidence="3">The sequence shown here is derived from an EMBL/GenBank/DDBJ whole genome shotgun (WGS) entry which is preliminary data.</text>
</comment>
<dbReference type="RefSeq" id="WP_102766282.1">
    <property type="nucleotide sequence ID" value="NZ_POSP01000001.1"/>
</dbReference>
<evidence type="ECO:0000256" key="1">
    <source>
        <dbReference type="ARBA" id="ARBA00022729"/>
    </source>
</evidence>
<dbReference type="SUPFAM" id="SSF53850">
    <property type="entry name" value="Periplasmic binding protein-like II"/>
    <property type="match status" value="1"/>
</dbReference>
<dbReference type="AlphaFoldDB" id="A0A2N8L373"/>
<dbReference type="PANTHER" id="PTHR35936">
    <property type="entry name" value="MEMBRANE-BOUND LYTIC MUREIN TRANSGLYCOSYLASE F"/>
    <property type="match status" value="1"/>
</dbReference>
<gene>
    <name evidence="3" type="ORF">C1O66_01815</name>
</gene>
<evidence type="ECO:0000259" key="2">
    <source>
        <dbReference type="SMART" id="SM00062"/>
    </source>
</evidence>
<sequence length="283" mass="31710">MSARPTSPAPLSRAWQQHRRWLCLLAGLWLGGSSGAWAEPAVCKTLVASGNPQYPPYLWRDPADESRLVGANADLMQRLAQELGVTIEMRYVGPWGRVQEEAKAGRIDLIAGAFWTQPRTEYMDYFTPAFHQTRSVIWVNAKSRLVYRQWSDLVGQQGVTVINNSFGEAFDRYARQALKITQVASLEQAIQMLQRGRADYLIYEDSPGQAFLAKLDIQGVRMLTPAVANEALHLTLAHKSPCNTGELRGRIARALHKLAGANPLPELLDKNIQLWRLHSPNVK</sequence>
<dbReference type="Pfam" id="PF00497">
    <property type="entry name" value="SBP_bac_3"/>
    <property type="match status" value="1"/>
</dbReference>
<dbReference type="Proteomes" id="UP000235916">
    <property type="component" value="Unassembled WGS sequence"/>
</dbReference>
<proteinExistence type="predicted"/>
<evidence type="ECO:0000313" key="4">
    <source>
        <dbReference type="Proteomes" id="UP000235916"/>
    </source>
</evidence>
<dbReference type="PANTHER" id="PTHR35936:SF6">
    <property type="entry name" value="AMINO ACID ABC TRANSPORTER SUBSTRATE-BINDING PAAT FAMILY PROTEIN"/>
    <property type="match status" value="1"/>
</dbReference>
<dbReference type="SMART" id="SM00062">
    <property type="entry name" value="PBPb"/>
    <property type="match status" value="1"/>
</dbReference>
<dbReference type="EMBL" id="POSP01000001">
    <property type="protein sequence ID" value="PND40147.1"/>
    <property type="molecule type" value="Genomic_DNA"/>
</dbReference>
<organism evidence="3 4">
    <name type="scientific">Kinneretia aquatilis</name>
    <dbReference type="NCBI Taxonomy" id="2070761"/>
    <lineage>
        <taxon>Bacteria</taxon>
        <taxon>Pseudomonadati</taxon>
        <taxon>Pseudomonadota</taxon>
        <taxon>Betaproteobacteria</taxon>
        <taxon>Burkholderiales</taxon>
        <taxon>Sphaerotilaceae</taxon>
        <taxon>Roseateles</taxon>
    </lineage>
</organism>
<protein>
    <submittedName>
        <fullName evidence="3">ABC transporter substrate-binding protein</fullName>
    </submittedName>
</protein>
<keyword evidence="4" id="KW-1185">Reference proteome</keyword>